<keyword evidence="6 12" id="KW-0067">ATP-binding</keyword>
<dbReference type="SUPFAM" id="SSF50331">
    <property type="entry name" value="MOP-like"/>
    <property type="match status" value="1"/>
</dbReference>
<evidence type="ECO:0000259" key="10">
    <source>
        <dbReference type="PROSITE" id="PS50893"/>
    </source>
</evidence>
<dbReference type="Pfam" id="PF00005">
    <property type="entry name" value="ABC_tran"/>
    <property type="match status" value="1"/>
</dbReference>
<dbReference type="GO" id="GO:0016887">
    <property type="term" value="F:ATP hydrolysis activity"/>
    <property type="evidence" value="ECO:0007669"/>
    <property type="project" value="InterPro"/>
</dbReference>
<evidence type="ECO:0000256" key="5">
    <source>
        <dbReference type="ARBA" id="ARBA00022741"/>
    </source>
</evidence>
<keyword evidence="1" id="KW-0813">Transport</keyword>
<keyword evidence="13" id="KW-1185">Reference proteome</keyword>
<keyword evidence="2" id="KW-1003">Cell membrane</keyword>
<name>A0A7C9PJI8_9BURK</name>
<dbReference type="PROSITE" id="PS00211">
    <property type="entry name" value="ABC_TRANSPORTER_1"/>
    <property type="match status" value="1"/>
</dbReference>
<dbReference type="Gene3D" id="2.40.50.100">
    <property type="match status" value="1"/>
</dbReference>
<dbReference type="InterPro" id="IPR003593">
    <property type="entry name" value="AAA+_ATPase"/>
</dbReference>
<gene>
    <name evidence="12" type="primary">modC</name>
    <name evidence="12" type="ORF">G3A44_20500</name>
</gene>
<evidence type="ECO:0000256" key="9">
    <source>
        <dbReference type="PROSITE-ProRule" id="PRU01213"/>
    </source>
</evidence>
<dbReference type="SUPFAM" id="SSF52540">
    <property type="entry name" value="P-loop containing nucleoside triphosphate hydrolases"/>
    <property type="match status" value="1"/>
</dbReference>
<organism evidence="12 13">
    <name type="scientific">Ideonella livida</name>
    <dbReference type="NCBI Taxonomy" id="2707176"/>
    <lineage>
        <taxon>Bacteria</taxon>
        <taxon>Pseudomonadati</taxon>
        <taxon>Pseudomonadota</taxon>
        <taxon>Betaproteobacteria</taxon>
        <taxon>Burkholderiales</taxon>
        <taxon>Sphaerotilaceae</taxon>
        <taxon>Ideonella</taxon>
    </lineage>
</organism>
<evidence type="ECO:0000256" key="3">
    <source>
        <dbReference type="ARBA" id="ARBA00022505"/>
    </source>
</evidence>
<evidence type="ECO:0000256" key="7">
    <source>
        <dbReference type="ARBA" id="ARBA00022967"/>
    </source>
</evidence>
<dbReference type="InterPro" id="IPR004606">
    <property type="entry name" value="Mop_domain"/>
</dbReference>
<evidence type="ECO:0000256" key="6">
    <source>
        <dbReference type="ARBA" id="ARBA00022840"/>
    </source>
</evidence>
<dbReference type="PROSITE" id="PS50893">
    <property type="entry name" value="ABC_TRANSPORTER_2"/>
    <property type="match status" value="1"/>
</dbReference>
<feature type="domain" description="ABC transporter" evidence="10">
    <location>
        <begin position="3"/>
        <end position="239"/>
    </location>
</feature>
<dbReference type="NCBIfam" id="TIGR02142">
    <property type="entry name" value="modC_ABC"/>
    <property type="match status" value="1"/>
</dbReference>
<dbReference type="GO" id="GO:0016020">
    <property type="term" value="C:membrane"/>
    <property type="evidence" value="ECO:0007669"/>
    <property type="project" value="InterPro"/>
</dbReference>
<protein>
    <submittedName>
        <fullName evidence="12">Molybdenum ABC transporter ATP-binding protein</fullName>
    </submittedName>
</protein>
<dbReference type="InterPro" id="IPR027417">
    <property type="entry name" value="P-loop_NTPase"/>
</dbReference>
<proteinExistence type="predicted"/>
<dbReference type="PANTHER" id="PTHR43514">
    <property type="entry name" value="ABC TRANSPORTER I FAMILY MEMBER 10"/>
    <property type="match status" value="1"/>
</dbReference>
<keyword evidence="3 9" id="KW-0500">Molybdenum</keyword>
<keyword evidence="5" id="KW-0547">Nucleotide-binding</keyword>
<evidence type="ECO:0000256" key="8">
    <source>
        <dbReference type="ARBA" id="ARBA00023136"/>
    </source>
</evidence>
<dbReference type="RefSeq" id="WP_163459609.1">
    <property type="nucleotide sequence ID" value="NZ_JAAGOH010000039.1"/>
</dbReference>
<dbReference type="PROSITE" id="PS51866">
    <property type="entry name" value="MOP"/>
    <property type="match status" value="1"/>
</dbReference>
<evidence type="ECO:0000256" key="1">
    <source>
        <dbReference type="ARBA" id="ARBA00022448"/>
    </source>
</evidence>
<evidence type="ECO:0000313" key="12">
    <source>
        <dbReference type="EMBL" id="NDY93575.1"/>
    </source>
</evidence>
<dbReference type="SMART" id="SM00382">
    <property type="entry name" value="AAA"/>
    <property type="match status" value="1"/>
</dbReference>
<evidence type="ECO:0000259" key="11">
    <source>
        <dbReference type="PROSITE" id="PS51866"/>
    </source>
</evidence>
<dbReference type="PANTHER" id="PTHR43514:SF10">
    <property type="entry name" value="MOLYBDENUM IMPORT ATP-BINDING PROTEIN MODC 2"/>
    <property type="match status" value="1"/>
</dbReference>
<dbReference type="InterPro" id="IPR050334">
    <property type="entry name" value="Molybdenum_import_ModC"/>
</dbReference>
<reference evidence="12 13" key="1">
    <citation type="submission" date="2020-02" db="EMBL/GenBank/DDBJ databases">
        <title>Ideonella bacterium strain TBM-1.</title>
        <authorList>
            <person name="Chen W.-M."/>
        </authorList>
    </citation>
    <scope>NUCLEOTIDE SEQUENCE [LARGE SCALE GENOMIC DNA]</scope>
    <source>
        <strain evidence="12 13">TBM-1</strain>
    </source>
</reference>
<keyword evidence="7" id="KW-1278">Translocase</keyword>
<evidence type="ECO:0000256" key="2">
    <source>
        <dbReference type="ARBA" id="ARBA00022475"/>
    </source>
</evidence>
<keyword evidence="4" id="KW-0997">Cell inner membrane</keyword>
<dbReference type="AlphaFoldDB" id="A0A7C9PJI8"/>
<evidence type="ECO:0000256" key="4">
    <source>
        <dbReference type="ARBA" id="ARBA00022519"/>
    </source>
</evidence>
<dbReference type="InterPro" id="IPR011868">
    <property type="entry name" value="ModC_ABC_ATP-bd"/>
</dbReference>
<dbReference type="Gene3D" id="3.40.50.300">
    <property type="entry name" value="P-loop containing nucleotide triphosphate hydrolases"/>
    <property type="match status" value="1"/>
</dbReference>
<dbReference type="InterPro" id="IPR005116">
    <property type="entry name" value="Transp-assoc_OB_typ1"/>
</dbReference>
<dbReference type="Proteomes" id="UP000484255">
    <property type="component" value="Unassembled WGS sequence"/>
</dbReference>
<feature type="domain" description="Mop" evidence="11">
    <location>
        <begin position="296"/>
        <end position="361"/>
    </location>
</feature>
<comment type="caution">
    <text evidence="12">The sequence shown here is derived from an EMBL/GenBank/DDBJ whole genome shotgun (WGS) entry which is preliminary data.</text>
</comment>
<dbReference type="InterPro" id="IPR003439">
    <property type="entry name" value="ABC_transporter-like_ATP-bd"/>
</dbReference>
<dbReference type="EMBL" id="JAAGOH010000039">
    <property type="protein sequence ID" value="NDY93575.1"/>
    <property type="molecule type" value="Genomic_DNA"/>
</dbReference>
<sequence length="361" mass="39468">MTAPGPLLARFGLSWPGFSLDVDLTLPGQGVTALFGPSGSGKTTLLRCIAGLERPAQGRLVVQGQTWQDGRLWVPPHRRPIGYVFQEASLFAHLSVLGNLRYGLRRSGLDGSPQATQRLEQAIGLLGIGHLLERRPDRLSGGERQRVGIARALAVCPRLMLLDEPLAALDQRRKEEILPYLERLHRELDIPMLYVTHAPQEMARLADHVVLLEQGRVVQSGPVADTLSRLDLRLGEEQGAVVEAVVDALDPEWHLVRVAFDGGQLWTRDPGATLGQRVRVRVLARDVSLARHPPGASSIQNLLPAQVVELAQDEHPGLALVRLRLGNSHLVARLTRRAAAELGIAVGQPVWAQVKSVALMR</sequence>
<dbReference type="GO" id="GO:0140359">
    <property type="term" value="F:ABC-type transporter activity"/>
    <property type="evidence" value="ECO:0007669"/>
    <property type="project" value="InterPro"/>
</dbReference>
<accession>A0A7C9PJI8</accession>
<keyword evidence="8" id="KW-0472">Membrane</keyword>
<dbReference type="InterPro" id="IPR017871">
    <property type="entry name" value="ABC_transporter-like_CS"/>
</dbReference>
<evidence type="ECO:0000313" key="13">
    <source>
        <dbReference type="Proteomes" id="UP000484255"/>
    </source>
</evidence>
<dbReference type="GO" id="GO:0005524">
    <property type="term" value="F:ATP binding"/>
    <property type="evidence" value="ECO:0007669"/>
    <property type="project" value="UniProtKB-KW"/>
</dbReference>
<dbReference type="GO" id="GO:0015098">
    <property type="term" value="F:molybdate ion transmembrane transporter activity"/>
    <property type="evidence" value="ECO:0007669"/>
    <property type="project" value="InterPro"/>
</dbReference>
<dbReference type="InterPro" id="IPR008995">
    <property type="entry name" value="Mo/tungstate-bd_C_term_dom"/>
</dbReference>
<dbReference type="Pfam" id="PF03459">
    <property type="entry name" value="TOBE"/>
    <property type="match status" value="1"/>
</dbReference>